<sequence>MPGSNGLPPRPPTRQPYPDSLNPFTASSSYSSTREPLLQDQDVPLDEALQRQKLKDLKKVDKNMGVVQDMYHQLHGEVVKQQDTIDAVDEQMEQAKDSTGKVVEELQETHHSKKKNFWRKVACISILLLILIVWILVFFVIPS</sequence>
<dbReference type="Gene3D" id="1.20.5.110">
    <property type="match status" value="1"/>
</dbReference>
<evidence type="ECO:0000259" key="3">
    <source>
        <dbReference type="PROSITE" id="PS50192"/>
    </source>
</evidence>
<keyword evidence="2" id="KW-0472">Membrane</keyword>
<keyword evidence="2" id="KW-0812">Transmembrane</keyword>
<dbReference type="Proteomes" id="UP000541610">
    <property type="component" value="Unassembled WGS sequence"/>
</dbReference>
<feature type="compositionally biased region" description="Polar residues" evidence="1">
    <location>
        <begin position="22"/>
        <end position="34"/>
    </location>
</feature>
<dbReference type="EMBL" id="JABANP010000100">
    <property type="protein sequence ID" value="KAF4690385.1"/>
    <property type="molecule type" value="Genomic_DNA"/>
</dbReference>
<evidence type="ECO:0000256" key="2">
    <source>
        <dbReference type="SAM" id="Phobius"/>
    </source>
</evidence>
<dbReference type="InterPro" id="IPR000727">
    <property type="entry name" value="T_SNARE_dom"/>
</dbReference>
<feature type="domain" description="T-SNARE coiled-coil homology" evidence="3">
    <location>
        <begin position="47"/>
        <end position="109"/>
    </location>
</feature>
<feature type="transmembrane region" description="Helical" evidence="2">
    <location>
        <begin position="121"/>
        <end position="141"/>
    </location>
</feature>
<dbReference type="Pfam" id="PF05739">
    <property type="entry name" value="SNARE"/>
    <property type="match status" value="1"/>
</dbReference>
<dbReference type="AlphaFoldDB" id="A0A7J6P2Q5"/>
<evidence type="ECO:0000313" key="5">
    <source>
        <dbReference type="Proteomes" id="UP000541610"/>
    </source>
</evidence>
<accession>A0A7J6P2Q5</accession>
<gene>
    <name evidence="4" type="ORF">FOZ60_000264</name>
</gene>
<feature type="region of interest" description="Disordered" evidence="1">
    <location>
        <begin position="1"/>
        <end position="43"/>
    </location>
</feature>
<name>A0A7J6P2Q5_PEROL</name>
<proteinExistence type="predicted"/>
<keyword evidence="2" id="KW-1133">Transmembrane helix</keyword>
<evidence type="ECO:0000313" key="4">
    <source>
        <dbReference type="EMBL" id="KAF4690385.1"/>
    </source>
</evidence>
<comment type="caution">
    <text evidence="4">The sequence shown here is derived from an EMBL/GenBank/DDBJ whole genome shotgun (WGS) entry which is preliminary data.</text>
</comment>
<dbReference type="OrthoDB" id="10405929at2759"/>
<organism evidence="4 5">
    <name type="scientific">Perkinsus olseni</name>
    <name type="common">Perkinsus atlanticus</name>
    <dbReference type="NCBI Taxonomy" id="32597"/>
    <lineage>
        <taxon>Eukaryota</taxon>
        <taxon>Sar</taxon>
        <taxon>Alveolata</taxon>
        <taxon>Perkinsozoa</taxon>
        <taxon>Perkinsea</taxon>
        <taxon>Perkinsida</taxon>
        <taxon>Perkinsidae</taxon>
        <taxon>Perkinsus</taxon>
    </lineage>
</organism>
<evidence type="ECO:0000256" key="1">
    <source>
        <dbReference type="SAM" id="MobiDB-lite"/>
    </source>
</evidence>
<protein>
    <recommendedName>
        <fullName evidence="3">t-SNARE coiled-coil homology domain-containing protein</fullName>
    </recommendedName>
</protein>
<dbReference type="SUPFAM" id="SSF58038">
    <property type="entry name" value="SNARE fusion complex"/>
    <property type="match status" value="1"/>
</dbReference>
<reference evidence="4 5" key="1">
    <citation type="submission" date="2020-04" db="EMBL/GenBank/DDBJ databases">
        <title>Perkinsus olseni comparative genomics.</title>
        <authorList>
            <person name="Bogema D.R."/>
        </authorList>
    </citation>
    <scope>NUCLEOTIDE SEQUENCE [LARGE SCALE GENOMIC DNA]</scope>
    <source>
        <strain evidence="4">00978-12</strain>
    </source>
</reference>
<dbReference type="PROSITE" id="PS50192">
    <property type="entry name" value="T_SNARE"/>
    <property type="match status" value="1"/>
</dbReference>